<dbReference type="InterPro" id="IPR022803">
    <property type="entry name" value="Ribosomal_uL5_dom_sf"/>
</dbReference>
<accession>A0A2H9ZRB7</accession>
<evidence type="ECO:0000313" key="1">
    <source>
        <dbReference type="EMBL" id="PKA45844.1"/>
    </source>
</evidence>
<dbReference type="AlphaFoldDB" id="A0A2H9ZRB7"/>
<gene>
    <name evidence="1" type="primary">RPL5</name>
    <name evidence="1" type="ORF">AXF42_Ash021552</name>
</gene>
<reference evidence="1 2" key="1">
    <citation type="journal article" date="2017" name="Nature">
        <title>The Apostasia genome and the evolution of orchids.</title>
        <authorList>
            <person name="Zhang G.Q."/>
            <person name="Liu K.W."/>
            <person name="Li Z."/>
            <person name="Lohaus R."/>
            <person name="Hsiao Y.Y."/>
            <person name="Niu S.C."/>
            <person name="Wang J.Y."/>
            <person name="Lin Y.C."/>
            <person name="Xu Q."/>
            <person name="Chen L.J."/>
            <person name="Yoshida K."/>
            <person name="Fujiwara S."/>
            <person name="Wang Z.W."/>
            <person name="Zhang Y.Q."/>
            <person name="Mitsuda N."/>
            <person name="Wang M."/>
            <person name="Liu G.H."/>
            <person name="Pecoraro L."/>
            <person name="Huang H.X."/>
            <person name="Xiao X.J."/>
            <person name="Lin M."/>
            <person name="Wu X.Y."/>
            <person name="Wu W.L."/>
            <person name="Chen Y.Y."/>
            <person name="Chang S.B."/>
            <person name="Sakamoto S."/>
            <person name="Ohme-Takagi M."/>
            <person name="Yagi M."/>
            <person name="Zeng S.J."/>
            <person name="Shen C.Y."/>
            <person name="Yeh C.M."/>
            <person name="Luo Y.B."/>
            <person name="Tsai W.C."/>
            <person name="Van de Peer Y."/>
            <person name="Liu Z.J."/>
        </authorList>
    </citation>
    <scope>NUCLEOTIDE SEQUENCE [LARGE SCALE GENOMIC DNA]</scope>
    <source>
        <strain evidence="2">cv. Shenzhen</strain>
        <tissue evidence="1">Stem</tissue>
    </source>
</reference>
<keyword evidence="1" id="KW-0687">Ribonucleoprotein</keyword>
<dbReference type="GO" id="GO:0005840">
    <property type="term" value="C:ribosome"/>
    <property type="evidence" value="ECO:0007669"/>
    <property type="project" value="UniProtKB-KW"/>
</dbReference>
<dbReference type="EMBL" id="KZ454688">
    <property type="protein sequence ID" value="PKA45844.1"/>
    <property type="molecule type" value="Genomic_DNA"/>
</dbReference>
<dbReference type="OrthoDB" id="724332at2759"/>
<sequence>MMFPLHFHYEDVSRQDPLLKPNHANVMEVPGSCEIRLVPNSDFIILFGKWAMEMTRGQRLLYRQKWLFQREKLFRSASKSTLVISVTLARKSALDGMDYKTAGTLIISKPRGCNITSIVLKLF</sequence>
<evidence type="ECO:0000313" key="2">
    <source>
        <dbReference type="Proteomes" id="UP000236161"/>
    </source>
</evidence>
<dbReference type="STRING" id="1088818.A0A2H9ZRB7"/>
<dbReference type="SUPFAM" id="SSF55282">
    <property type="entry name" value="RL5-like"/>
    <property type="match status" value="1"/>
</dbReference>
<dbReference type="Proteomes" id="UP000236161">
    <property type="component" value="Unassembled WGS sequence"/>
</dbReference>
<keyword evidence="2" id="KW-1185">Reference proteome</keyword>
<organism evidence="1 2">
    <name type="scientific">Apostasia shenzhenica</name>
    <dbReference type="NCBI Taxonomy" id="1088818"/>
    <lineage>
        <taxon>Eukaryota</taxon>
        <taxon>Viridiplantae</taxon>
        <taxon>Streptophyta</taxon>
        <taxon>Embryophyta</taxon>
        <taxon>Tracheophyta</taxon>
        <taxon>Spermatophyta</taxon>
        <taxon>Magnoliopsida</taxon>
        <taxon>Liliopsida</taxon>
        <taxon>Asparagales</taxon>
        <taxon>Orchidaceae</taxon>
        <taxon>Apostasioideae</taxon>
        <taxon>Apostasia</taxon>
    </lineage>
</organism>
<name>A0A2H9ZRB7_9ASPA</name>
<protein>
    <submittedName>
        <fullName evidence="1">60S ribosomal protein L5, mitochondrial</fullName>
    </submittedName>
</protein>
<proteinExistence type="predicted"/>
<keyword evidence="1" id="KW-0689">Ribosomal protein</keyword>